<keyword evidence="1" id="KW-0472">Membrane</keyword>
<evidence type="ECO:0000256" key="1">
    <source>
        <dbReference type="SAM" id="Phobius"/>
    </source>
</evidence>
<accession>A0ABV7VMF5</accession>
<dbReference type="Proteomes" id="UP001595722">
    <property type="component" value="Unassembled WGS sequence"/>
</dbReference>
<name>A0ABV7VMF5_9GAMM</name>
<keyword evidence="1" id="KW-0812">Transmembrane</keyword>
<evidence type="ECO:0000313" key="2">
    <source>
        <dbReference type="EMBL" id="MFC3678639.1"/>
    </source>
</evidence>
<gene>
    <name evidence="2" type="ORF">ACFOMG_00755</name>
</gene>
<feature type="transmembrane region" description="Helical" evidence="1">
    <location>
        <begin position="56"/>
        <end position="78"/>
    </location>
</feature>
<evidence type="ECO:0000313" key="3">
    <source>
        <dbReference type="Proteomes" id="UP001595722"/>
    </source>
</evidence>
<proteinExistence type="predicted"/>
<keyword evidence="3" id="KW-1185">Reference proteome</keyword>
<dbReference type="EMBL" id="JBHRYB010000001">
    <property type="protein sequence ID" value="MFC3678639.1"/>
    <property type="molecule type" value="Genomic_DNA"/>
</dbReference>
<feature type="transmembrane region" description="Helical" evidence="1">
    <location>
        <begin position="12"/>
        <end position="35"/>
    </location>
</feature>
<dbReference type="RefSeq" id="WP_376864189.1">
    <property type="nucleotide sequence ID" value="NZ_JBHRYB010000001.1"/>
</dbReference>
<keyword evidence="1" id="KW-1133">Transmembrane helix</keyword>
<reference evidence="3" key="1">
    <citation type="journal article" date="2019" name="Int. J. Syst. Evol. Microbiol.">
        <title>The Global Catalogue of Microorganisms (GCM) 10K type strain sequencing project: providing services to taxonomists for standard genome sequencing and annotation.</title>
        <authorList>
            <consortium name="The Broad Institute Genomics Platform"/>
            <consortium name="The Broad Institute Genome Sequencing Center for Infectious Disease"/>
            <person name="Wu L."/>
            <person name="Ma J."/>
        </authorList>
    </citation>
    <scope>NUCLEOTIDE SEQUENCE [LARGE SCALE GENOMIC DNA]</scope>
    <source>
        <strain evidence="3">KCTC 42424</strain>
    </source>
</reference>
<sequence>MTLPFAAETATPLLLIALIVAATLLMLQLAVGPFGHMKFIHLHKAYLTWPVAVRHSLTTLSVAIILLALTLLTGFWSFQNTL</sequence>
<organism evidence="2 3">
    <name type="scientific">Bacterioplanoides pacificum</name>
    <dbReference type="NCBI Taxonomy" id="1171596"/>
    <lineage>
        <taxon>Bacteria</taxon>
        <taxon>Pseudomonadati</taxon>
        <taxon>Pseudomonadota</taxon>
        <taxon>Gammaproteobacteria</taxon>
        <taxon>Oceanospirillales</taxon>
        <taxon>Oceanospirillaceae</taxon>
        <taxon>Bacterioplanoides</taxon>
    </lineage>
</organism>
<protein>
    <submittedName>
        <fullName evidence="2">Uncharacterized protein</fullName>
    </submittedName>
</protein>
<comment type="caution">
    <text evidence="2">The sequence shown here is derived from an EMBL/GenBank/DDBJ whole genome shotgun (WGS) entry which is preliminary data.</text>
</comment>